<dbReference type="Proteomes" id="UP000887579">
    <property type="component" value="Unplaced"/>
</dbReference>
<evidence type="ECO:0000313" key="2">
    <source>
        <dbReference type="WBParaSite" id="ES5_v2.g13672.t1"/>
    </source>
</evidence>
<organism evidence="1 2">
    <name type="scientific">Panagrolaimus sp. ES5</name>
    <dbReference type="NCBI Taxonomy" id="591445"/>
    <lineage>
        <taxon>Eukaryota</taxon>
        <taxon>Metazoa</taxon>
        <taxon>Ecdysozoa</taxon>
        <taxon>Nematoda</taxon>
        <taxon>Chromadorea</taxon>
        <taxon>Rhabditida</taxon>
        <taxon>Tylenchina</taxon>
        <taxon>Panagrolaimomorpha</taxon>
        <taxon>Panagrolaimoidea</taxon>
        <taxon>Panagrolaimidae</taxon>
        <taxon>Panagrolaimus</taxon>
    </lineage>
</organism>
<proteinExistence type="predicted"/>
<sequence length="705" mass="79661">MPASTLCAEQSLPLSNNSSTKIVTSGSLRVNSANALSTPTNTTTTTSDSNSNETGFTTKFFAGKSGISRFSALNRSFNNVANLANDLKKNFPLGVAGTSTESAPPSASIETPRRTRPTRFHPALTTEISAPTTTTLKKESEEEKPMLITPSKECVRQLSLRVKTQVCATLSDPLKGKNINRRNGATPCDEACGACMRCQQANTQPSSAHSPLITDRYGFVHKSPEDIEADKRQKERDRLKKELRHEAKWLRMIDEWKQRHPAKLPERIWKGVPEKLRSVVWQRMLGVEELKKGSKPNLYRELLMRARLVSPDIRQIDLDINRTYRDNLAFRKRYDVKQQSLFSVLAAYAMYNTEIGYCQGMSQIAGLFLMYMDEEDAFWSLHSLMISRRYTMHGMFAPGFPKLHRFQEHYEKILIKYLPKLRKHFDNEGVIPSYLTKWWFGCFLDRVPFPLALRVWDVFLYYGDSILIAMGYNIMQLHQKTLKKLSMEKCLDFIQSGLAKDFGYSFDQAMESLKKCLEKLQKDKMALPHPPPPNALPEIPVKPLGPILTRSMVDIRMDIAELHSKGSRANCGNEQHDMPVIPAPDYDGADNDRLFQVRNEKLLRTASAYQARRVHTNGPERQQQPLPPLGASGAGASITGGAQFPSHSRPMGNSLKQRPPQQSGRYYFEADPTPVPEAHEPSSPRQFNNSNNGATRNNGHKHSFV</sequence>
<dbReference type="WBParaSite" id="ES5_v2.g13672.t1">
    <property type="protein sequence ID" value="ES5_v2.g13672.t1"/>
    <property type="gene ID" value="ES5_v2.g13672"/>
</dbReference>
<evidence type="ECO:0000313" key="1">
    <source>
        <dbReference type="Proteomes" id="UP000887579"/>
    </source>
</evidence>
<reference evidence="2" key="1">
    <citation type="submission" date="2022-11" db="UniProtKB">
        <authorList>
            <consortium name="WormBaseParasite"/>
        </authorList>
    </citation>
    <scope>IDENTIFICATION</scope>
</reference>
<name>A0AC34F910_9BILA</name>
<accession>A0AC34F910</accession>
<protein>
    <submittedName>
        <fullName evidence="2">Rab-GAP TBC domain-containing protein</fullName>
    </submittedName>
</protein>